<reference evidence="1 2" key="1">
    <citation type="journal article" date="2008" name="Proc. Natl. Acad. Sci. U.S.A.">
        <title>Nitrogen fixation island and rhizosphere competence traits in the genome of root-associated Pseudomonas stutzeri A1501.</title>
        <authorList>
            <person name="Yan Y."/>
            <person name="Yang J."/>
            <person name="Dou Y."/>
            <person name="Chen M."/>
            <person name="Ping S."/>
            <person name="Peng J."/>
            <person name="Lu W."/>
            <person name="Zhang W."/>
            <person name="Yao Z."/>
            <person name="Li H."/>
            <person name="Liu W."/>
            <person name="He S."/>
            <person name="Geng L."/>
            <person name="Zhang X."/>
            <person name="Yang F."/>
            <person name="Yu H."/>
            <person name="Zhan Y."/>
            <person name="Li D."/>
            <person name="Lin Z."/>
            <person name="Wang Y."/>
            <person name="Elmerich C."/>
            <person name="Lin M."/>
            <person name="Jin Q."/>
        </authorList>
    </citation>
    <scope>NUCLEOTIDE SEQUENCE [LARGE SCALE GENOMIC DNA]</scope>
    <source>
        <strain evidence="1 2">A1501</strain>
    </source>
</reference>
<protein>
    <submittedName>
        <fullName evidence="1">ATPase involved in DNA repair</fullName>
    </submittedName>
</protein>
<dbReference type="InterPro" id="IPR021342">
    <property type="entry name" value="DUF2959"/>
</dbReference>
<accession>A4VMI9</accession>
<dbReference type="AlphaFoldDB" id="A4VMI9"/>
<dbReference type="PROSITE" id="PS51257">
    <property type="entry name" value="PROKAR_LIPOPROTEIN"/>
    <property type="match status" value="1"/>
</dbReference>
<evidence type="ECO:0000313" key="1">
    <source>
        <dbReference type="EMBL" id="ABP80190.1"/>
    </source>
</evidence>
<proteinExistence type="predicted"/>
<sequence length="225" mass="25656">MQIQLRIEGIAMRRLIFVCCALLALTGCQSAYYSAMEKAGIHKRDILVDRVEDARDSQQAAKEQFKDALERYRSVVEVKGGDLEKRYDALNRQYEASVASARDVRARIDAVEDVANALFKEWESELKQYSNASLKAASAKELSRTRAEYRTLLQRMKAAEQRIEPVLSVLRDQVLFLKHNLNARAISALHGEYRTLQGNVDQLMADMQRAIDEADTFIRRLQADS</sequence>
<dbReference type="HOGENOM" id="CLU_1265460_0_0_6"/>
<dbReference type="Gene3D" id="1.20.5.300">
    <property type="match status" value="1"/>
</dbReference>
<name>A4VMI9_STUS1</name>
<gene>
    <name evidence="1" type="ordered locus">PST_2540</name>
</gene>
<dbReference type="Proteomes" id="UP000000233">
    <property type="component" value="Chromosome"/>
</dbReference>
<dbReference type="Pfam" id="PF11172">
    <property type="entry name" value="DUF2959"/>
    <property type="match status" value="1"/>
</dbReference>
<dbReference type="EMBL" id="CP000304">
    <property type="protein sequence ID" value="ABP80190.1"/>
    <property type="molecule type" value="Genomic_DNA"/>
</dbReference>
<evidence type="ECO:0000313" key="2">
    <source>
        <dbReference type="Proteomes" id="UP000000233"/>
    </source>
</evidence>
<keyword evidence="2" id="KW-1185">Reference proteome</keyword>
<dbReference type="KEGG" id="psa:PST_2540"/>
<organism evidence="1 2">
    <name type="scientific">Stutzerimonas stutzeri (strain A1501)</name>
    <name type="common">Pseudomonas stutzeri</name>
    <dbReference type="NCBI Taxonomy" id="379731"/>
    <lineage>
        <taxon>Bacteria</taxon>
        <taxon>Pseudomonadati</taxon>
        <taxon>Pseudomonadota</taxon>
        <taxon>Gammaproteobacteria</taxon>
        <taxon>Pseudomonadales</taxon>
        <taxon>Pseudomonadaceae</taxon>
        <taxon>Stutzerimonas</taxon>
    </lineage>
</organism>
<dbReference type="eggNOG" id="ENOG502ZBMT">
    <property type="taxonomic scope" value="Bacteria"/>
</dbReference>